<evidence type="ECO:0000313" key="3">
    <source>
        <dbReference type="Proteomes" id="UP001194714"/>
    </source>
</evidence>
<accession>A0ABS0AZ28</accession>
<evidence type="ECO:0000259" key="1">
    <source>
        <dbReference type="Pfam" id="PF01609"/>
    </source>
</evidence>
<evidence type="ECO:0000313" key="2">
    <source>
        <dbReference type="EMBL" id="MBF5059378.1"/>
    </source>
</evidence>
<dbReference type="EMBL" id="JAAEJV010000020">
    <property type="protein sequence ID" value="MBF5059378.1"/>
    <property type="molecule type" value="Genomic_DNA"/>
</dbReference>
<dbReference type="RefSeq" id="WP_194847680.1">
    <property type="nucleotide sequence ID" value="NZ_JAAEJV010000020.1"/>
</dbReference>
<proteinExistence type="predicted"/>
<keyword evidence="3" id="KW-1185">Reference proteome</keyword>
<feature type="domain" description="Transposase IS4-like" evidence="1">
    <location>
        <begin position="26"/>
        <end position="70"/>
    </location>
</feature>
<name>A0ABS0AZ28_9BACT</name>
<dbReference type="Proteomes" id="UP001194714">
    <property type="component" value="Unassembled WGS sequence"/>
</dbReference>
<dbReference type="Pfam" id="PF01609">
    <property type="entry name" value="DDE_Tnp_1"/>
    <property type="match status" value="1"/>
</dbReference>
<dbReference type="InterPro" id="IPR002559">
    <property type="entry name" value="Transposase_11"/>
</dbReference>
<reference evidence="2 3" key="1">
    <citation type="submission" date="2020-01" db="EMBL/GenBank/DDBJ databases">
        <title>Draft genome sequence of Cand. Neptunochlamydia vexilliferae K9.</title>
        <authorList>
            <person name="Schulz F."/>
            <person name="Koestlbacher S."/>
            <person name="Wascher F."/>
            <person name="Pizzetti I."/>
            <person name="Horn M."/>
        </authorList>
    </citation>
    <scope>NUCLEOTIDE SEQUENCE [LARGE SCALE GENOMIC DNA]</scope>
    <source>
        <strain evidence="2 3">K9</strain>
    </source>
</reference>
<gene>
    <name evidence="2" type="ORF">NEPTK9_000890</name>
</gene>
<dbReference type="InterPro" id="IPR012337">
    <property type="entry name" value="RNaseH-like_sf"/>
</dbReference>
<protein>
    <recommendedName>
        <fullName evidence="1">Transposase IS4-like domain-containing protein</fullName>
    </recommendedName>
</protein>
<dbReference type="SUPFAM" id="SSF53098">
    <property type="entry name" value="Ribonuclease H-like"/>
    <property type="match status" value="1"/>
</dbReference>
<organism evidence="2 3">
    <name type="scientific">Candidatus Neptunichlamydia vexilliferae</name>
    <dbReference type="NCBI Taxonomy" id="1651774"/>
    <lineage>
        <taxon>Bacteria</taxon>
        <taxon>Pseudomonadati</taxon>
        <taxon>Chlamydiota</taxon>
        <taxon>Chlamydiia</taxon>
        <taxon>Parachlamydiales</taxon>
        <taxon>Simkaniaceae</taxon>
        <taxon>Candidatus Neptunichlamydia</taxon>
    </lineage>
</organism>
<sequence>MKTSRFDKDELVTLISNWKFPSPFKTYQKRWEIETFFGCLKKRGFCFEDTHLTHIARIEKLICVLTIAFCWSYLVGEKKDAEAPIATKSHGRKAKSVFRYGFDELRRIFFGLRKKTKVFLKRLKLLTVNEQLGGCKKNVL</sequence>
<comment type="caution">
    <text evidence="2">The sequence shown here is derived from an EMBL/GenBank/DDBJ whole genome shotgun (WGS) entry which is preliminary data.</text>
</comment>